<comment type="caution">
    <text evidence="2">The sequence shown here is derived from an EMBL/GenBank/DDBJ whole genome shotgun (WGS) entry which is preliminary data.</text>
</comment>
<gene>
    <name evidence="2" type="ORF">DFH08DRAFT_965933</name>
</gene>
<sequence length="204" mass="22757">MQHNRPAISQWMPLTIRKSLCHAFGFETPQNRRKRLAAAALNAIAPISALAPEILCHIFLFCASFHPLLGLGWLAVTHVSHRWRAVAMACTELWANIIFRPKLVPIMLARSRQFPLTIRVNLHRDKHLQPGHIRKIIARAGVLNVRGSPDVLTTFFDHVGKTSAPSLTSLSLVNTAVKSPSVPDTAEGYFMSLDTPLFHGVEEY</sequence>
<dbReference type="AlphaFoldDB" id="A0AAD6ZQ75"/>
<keyword evidence="1" id="KW-1133">Transmembrane helix</keyword>
<feature type="transmembrane region" description="Helical" evidence="1">
    <location>
        <begin position="36"/>
        <end position="52"/>
    </location>
</feature>
<accession>A0AAD6ZQ75</accession>
<protein>
    <recommendedName>
        <fullName evidence="4">F-box domain-containing protein</fullName>
    </recommendedName>
</protein>
<reference evidence="2" key="1">
    <citation type="submission" date="2023-03" db="EMBL/GenBank/DDBJ databases">
        <title>Massive genome expansion in bonnet fungi (Mycena s.s.) driven by repeated elements and novel gene families across ecological guilds.</title>
        <authorList>
            <consortium name="Lawrence Berkeley National Laboratory"/>
            <person name="Harder C.B."/>
            <person name="Miyauchi S."/>
            <person name="Viragh M."/>
            <person name="Kuo A."/>
            <person name="Thoen E."/>
            <person name="Andreopoulos B."/>
            <person name="Lu D."/>
            <person name="Skrede I."/>
            <person name="Drula E."/>
            <person name="Henrissat B."/>
            <person name="Morin E."/>
            <person name="Kohler A."/>
            <person name="Barry K."/>
            <person name="LaButti K."/>
            <person name="Morin E."/>
            <person name="Salamov A."/>
            <person name="Lipzen A."/>
            <person name="Mereny Z."/>
            <person name="Hegedus B."/>
            <person name="Baldrian P."/>
            <person name="Stursova M."/>
            <person name="Weitz H."/>
            <person name="Taylor A."/>
            <person name="Grigoriev I.V."/>
            <person name="Nagy L.G."/>
            <person name="Martin F."/>
            <person name="Kauserud H."/>
        </authorList>
    </citation>
    <scope>NUCLEOTIDE SEQUENCE</scope>
    <source>
        <strain evidence="2">CBHHK002</strain>
    </source>
</reference>
<evidence type="ECO:0008006" key="4">
    <source>
        <dbReference type="Google" id="ProtNLM"/>
    </source>
</evidence>
<dbReference type="Proteomes" id="UP001218218">
    <property type="component" value="Unassembled WGS sequence"/>
</dbReference>
<keyword evidence="3" id="KW-1185">Reference proteome</keyword>
<organism evidence="2 3">
    <name type="scientific">Mycena albidolilacea</name>
    <dbReference type="NCBI Taxonomy" id="1033008"/>
    <lineage>
        <taxon>Eukaryota</taxon>
        <taxon>Fungi</taxon>
        <taxon>Dikarya</taxon>
        <taxon>Basidiomycota</taxon>
        <taxon>Agaricomycotina</taxon>
        <taxon>Agaricomycetes</taxon>
        <taxon>Agaricomycetidae</taxon>
        <taxon>Agaricales</taxon>
        <taxon>Marasmiineae</taxon>
        <taxon>Mycenaceae</taxon>
        <taxon>Mycena</taxon>
    </lineage>
</organism>
<keyword evidence="1" id="KW-0812">Transmembrane</keyword>
<evidence type="ECO:0000313" key="3">
    <source>
        <dbReference type="Proteomes" id="UP001218218"/>
    </source>
</evidence>
<dbReference type="Gene3D" id="1.20.1280.50">
    <property type="match status" value="1"/>
</dbReference>
<evidence type="ECO:0000313" key="2">
    <source>
        <dbReference type="EMBL" id="KAJ7334194.1"/>
    </source>
</evidence>
<keyword evidence="1" id="KW-0472">Membrane</keyword>
<evidence type="ECO:0000256" key="1">
    <source>
        <dbReference type="SAM" id="Phobius"/>
    </source>
</evidence>
<proteinExistence type="predicted"/>
<name>A0AAD6ZQ75_9AGAR</name>
<dbReference type="EMBL" id="JARIHO010000033">
    <property type="protein sequence ID" value="KAJ7334194.1"/>
    <property type="molecule type" value="Genomic_DNA"/>
</dbReference>